<dbReference type="AlphaFoldDB" id="A0A4P8YHJ4"/>
<evidence type="ECO:0000256" key="8">
    <source>
        <dbReference type="ARBA" id="ARBA00022927"/>
    </source>
</evidence>
<keyword evidence="13" id="KW-0282">Flagellum</keyword>
<reference evidence="13 14" key="1">
    <citation type="submission" date="2019-05" db="EMBL/GenBank/DDBJ databases">
        <title>Complete genome sequence of Izhakiella calystegiae KSNA2, an endophyte isolated from beach morning glory (Calystegia soldanella).</title>
        <authorList>
            <person name="Jiang L."/>
            <person name="Jeong J.C."/>
            <person name="Kim C.Y."/>
            <person name="Kim D.H."/>
            <person name="Kim S.W."/>
            <person name="Lee j."/>
        </authorList>
    </citation>
    <scope>NUCLEOTIDE SEQUENCE [LARGE SCALE GENOMIC DNA]</scope>
    <source>
        <strain evidence="13 14">KSNA2</strain>
    </source>
</reference>
<feature type="coiled-coil region" evidence="10">
    <location>
        <begin position="84"/>
        <end position="111"/>
    </location>
</feature>
<dbReference type="OrthoDB" id="6415116at2"/>
<comment type="function">
    <text evidence="1">Needed for flagellar regrowth and assembly.</text>
</comment>
<dbReference type="PANTHER" id="PTHR34982">
    <property type="entry name" value="YOP PROTEINS TRANSLOCATION PROTEIN L"/>
    <property type="match status" value="1"/>
</dbReference>
<keyword evidence="14" id="KW-1185">Reference proteome</keyword>
<organism evidence="13 14">
    <name type="scientific">Jejubacter calystegiae</name>
    <dbReference type="NCBI Taxonomy" id="2579935"/>
    <lineage>
        <taxon>Bacteria</taxon>
        <taxon>Pseudomonadati</taxon>
        <taxon>Pseudomonadota</taxon>
        <taxon>Gammaproteobacteria</taxon>
        <taxon>Enterobacterales</taxon>
        <taxon>Enterobacteriaceae</taxon>
        <taxon>Jejubacter</taxon>
    </lineage>
</organism>
<evidence type="ECO:0000256" key="7">
    <source>
        <dbReference type="ARBA" id="ARBA00022795"/>
    </source>
</evidence>
<protein>
    <recommendedName>
        <fullName evidence="4">Flagellar assembly protein FliH</fullName>
    </recommendedName>
</protein>
<dbReference type="PANTHER" id="PTHR34982:SF1">
    <property type="entry name" value="FLAGELLAR ASSEMBLY PROTEIN FLIH"/>
    <property type="match status" value="1"/>
</dbReference>
<evidence type="ECO:0000256" key="6">
    <source>
        <dbReference type="ARBA" id="ARBA00022490"/>
    </source>
</evidence>
<dbReference type="GO" id="GO:0005829">
    <property type="term" value="C:cytosol"/>
    <property type="evidence" value="ECO:0007669"/>
    <property type="project" value="TreeGrafter"/>
</dbReference>
<dbReference type="GO" id="GO:0003774">
    <property type="term" value="F:cytoskeletal motor activity"/>
    <property type="evidence" value="ECO:0007669"/>
    <property type="project" value="InterPro"/>
</dbReference>
<dbReference type="NCBIfam" id="NF004266">
    <property type="entry name" value="PRK05687.1-1"/>
    <property type="match status" value="1"/>
</dbReference>
<dbReference type="KEGG" id="izh:FEM41_04890"/>
<comment type="similarity">
    <text evidence="3">Belongs to the FliH family.</text>
</comment>
<evidence type="ECO:0000256" key="9">
    <source>
        <dbReference type="ARBA" id="ARBA00023225"/>
    </source>
</evidence>
<evidence type="ECO:0000256" key="2">
    <source>
        <dbReference type="ARBA" id="ARBA00004496"/>
    </source>
</evidence>
<comment type="subcellular location">
    <subcellularLocation>
        <location evidence="2">Cytoplasm</location>
    </subcellularLocation>
</comment>
<evidence type="ECO:0000256" key="3">
    <source>
        <dbReference type="ARBA" id="ARBA00006602"/>
    </source>
</evidence>
<dbReference type="NCBIfam" id="NF004270">
    <property type="entry name" value="PRK05687.2-1"/>
    <property type="match status" value="1"/>
</dbReference>
<keyword evidence="10" id="KW-0175">Coiled coil</keyword>
<evidence type="ECO:0000259" key="12">
    <source>
        <dbReference type="Pfam" id="PF02108"/>
    </source>
</evidence>
<dbReference type="EMBL" id="CP040428">
    <property type="protein sequence ID" value="QCT19034.1"/>
    <property type="molecule type" value="Genomic_DNA"/>
</dbReference>
<feature type="domain" description="Flagellar assembly protein FliH/Type III secretion system HrpE" evidence="12">
    <location>
        <begin position="100"/>
        <end position="225"/>
    </location>
</feature>
<dbReference type="RefSeq" id="WP_138094923.1">
    <property type="nucleotide sequence ID" value="NZ_CP040428.1"/>
</dbReference>
<feature type="region of interest" description="Disordered" evidence="11">
    <location>
        <begin position="1"/>
        <end position="59"/>
    </location>
</feature>
<keyword evidence="13" id="KW-0969">Cilium</keyword>
<keyword evidence="8" id="KW-0653">Protein transport</keyword>
<feature type="compositionally biased region" description="Polar residues" evidence="11">
    <location>
        <begin position="50"/>
        <end position="59"/>
    </location>
</feature>
<dbReference type="GO" id="GO:0009288">
    <property type="term" value="C:bacterial-type flagellum"/>
    <property type="evidence" value="ECO:0007669"/>
    <property type="project" value="InterPro"/>
</dbReference>
<keyword evidence="9" id="KW-1006">Bacterial flagellum protein export</keyword>
<keyword evidence="6" id="KW-0963">Cytoplasm</keyword>
<evidence type="ECO:0000256" key="5">
    <source>
        <dbReference type="ARBA" id="ARBA00022448"/>
    </source>
</evidence>
<evidence type="ECO:0000256" key="11">
    <source>
        <dbReference type="SAM" id="MobiDB-lite"/>
    </source>
</evidence>
<keyword evidence="7" id="KW-1005">Bacterial flagellum biogenesis</keyword>
<dbReference type="InterPro" id="IPR018035">
    <property type="entry name" value="Flagellar_FliH/T3SS_HrpE"/>
</dbReference>
<dbReference type="GO" id="GO:0015031">
    <property type="term" value="P:protein transport"/>
    <property type="evidence" value="ECO:0007669"/>
    <property type="project" value="UniProtKB-KW"/>
</dbReference>
<name>A0A4P8YHJ4_9ENTR</name>
<keyword evidence="13" id="KW-0966">Cell projection</keyword>
<dbReference type="InterPro" id="IPR000563">
    <property type="entry name" value="Flag_FliH"/>
</dbReference>
<dbReference type="SUPFAM" id="SSF160527">
    <property type="entry name" value="V-type ATPase subunit E-like"/>
    <property type="match status" value="1"/>
</dbReference>
<keyword evidence="5" id="KW-0813">Transport</keyword>
<dbReference type="GO" id="GO:0071973">
    <property type="term" value="P:bacterial-type flagellum-dependent cell motility"/>
    <property type="evidence" value="ECO:0007669"/>
    <property type="project" value="InterPro"/>
</dbReference>
<evidence type="ECO:0000256" key="10">
    <source>
        <dbReference type="SAM" id="Coils"/>
    </source>
</evidence>
<gene>
    <name evidence="13" type="primary">fliH</name>
    <name evidence="13" type="ORF">FEM41_04890</name>
</gene>
<dbReference type="PRINTS" id="PR01003">
    <property type="entry name" value="FLGFLIH"/>
</dbReference>
<evidence type="ECO:0000313" key="13">
    <source>
        <dbReference type="EMBL" id="QCT19034.1"/>
    </source>
</evidence>
<dbReference type="InterPro" id="IPR051472">
    <property type="entry name" value="T3SS_Stator/FliH"/>
</dbReference>
<dbReference type="GO" id="GO:0044781">
    <property type="term" value="P:bacterial-type flagellum organization"/>
    <property type="evidence" value="ECO:0007669"/>
    <property type="project" value="UniProtKB-KW"/>
</dbReference>
<dbReference type="Pfam" id="PF02108">
    <property type="entry name" value="FliH"/>
    <property type="match status" value="1"/>
</dbReference>
<proteinExistence type="inferred from homology"/>
<dbReference type="Proteomes" id="UP000302163">
    <property type="component" value="Chromosome"/>
</dbReference>
<evidence type="ECO:0000256" key="4">
    <source>
        <dbReference type="ARBA" id="ARBA00016507"/>
    </source>
</evidence>
<accession>A0A4P8YHJ4</accession>
<evidence type="ECO:0000313" key="14">
    <source>
        <dbReference type="Proteomes" id="UP000302163"/>
    </source>
</evidence>
<feature type="compositionally biased region" description="Basic and acidic residues" evidence="11">
    <location>
        <begin position="1"/>
        <end position="15"/>
    </location>
</feature>
<evidence type="ECO:0000256" key="1">
    <source>
        <dbReference type="ARBA" id="ARBA00003041"/>
    </source>
</evidence>
<feature type="compositionally biased region" description="Basic and acidic residues" evidence="11">
    <location>
        <begin position="40"/>
        <end position="49"/>
    </location>
</feature>
<sequence>MSDGRLKHDWRRWMPEDLGSPFASLDSLPPIPEAGVESSPEEKLAELNRLRQQAQQQGYNEGLKKGEEEGHAQGYERGLEQGKAEGIELGLAQAKAEQQELTDQFASLLKDFNVTMESLDEVIPARLVQMALTAARQVIGQAPMCDASALVEQVRKLLHEETLFNGQPQLWVSPDDYPMVQEQLGSTLENHGWRLYSDGKILRGGCRICSTDGELDATLGTRWEALCHLTQEETLL</sequence>